<reference evidence="2" key="1">
    <citation type="submission" date="2022-01" db="EMBL/GenBank/DDBJ databases">
        <title>Genome-Based Taxonomic Classification of the Phylum Actinobacteria.</title>
        <authorList>
            <person name="Gao Y."/>
        </authorList>
    </citation>
    <scope>NUCLEOTIDE SEQUENCE</scope>
    <source>
        <strain evidence="2">KLBMP 8922</strain>
    </source>
</reference>
<evidence type="ECO:0000313" key="3">
    <source>
        <dbReference type="Proteomes" id="UP001165378"/>
    </source>
</evidence>
<accession>A0AA41Q8W8</accession>
<dbReference type="Proteomes" id="UP001165378">
    <property type="component" value="Unassembled WGS sequence"/>
</dbReference>
<organism evidence="2 3">
    <name type="scientific">Yinghuangia soli</name>
    <dbReference type="NCBI Taxonomy" id="2908204"/>
    <lineage>
        <taxon>Bacteria</taxon>
        <taxon>Bacillati</taxon>
        <taxon>Actinomycetota</taxon>
        <taxon>Actinomycetes</taxon>
        <taxon>Kitasatosporales</taxon>
        <taxon>Streptomycetaceae</taxon>
        <taxon>Yinghuangia</taxon>
    </lineage>
</organism>
<keyword evidence="3" id="KW-1185">Reference proteome</keyword>
<proteinExistence type="predicted"/>
<comment type="caution">
    <text evidence="2">The sequence shown here is derived from an EMBL/GenBank/DDBJ whole genome shotgun (WGS) entry which is preliminary data.</text>
</comment>
<evidence type="ECO:0000259" key="1">
    <source>
        <dbReference type="Pfam" id="PF04149"/>
    </source>
</evidence>
<dbReference type="Pfam" id="PF04149">
    <property type="entry name" value="DUF397"/>
    <property type="match status" value="1"/>
</dbReference>
<dbReference type="InterPro" id="IPR007278">
    <property type="entry name" value="DUF397"/>
</dbReference>
<feature type="domain" description="DUF397" evidence="1">
    <location>
        <begin position="8"/>
        <end position="58"/>
    </location>
</feature>
<dbReference type="AlphaFoldDB" id="A0AA41Q8W8"/>
<dbReference type="EMBL" id="JAKFHA010000048">
    <property type="protein sequence ID" value="MCF2533407.1"/>
    <property type="molecule type" value="Genomic_DNA"/>
</dbReference>
<gene>
    <name evidence="2" type="ORF">LZ495_40175</name>
</gene>
<sequence>MSKFEFVTASACHDQKVGNCIEVATNVPGVVAFREGESPDTVVLTTPERWRVFIAAAKSGEFDTTA</sequence>
<protein>
    <submittedName>
        <fullName evidence="2">DUF397 domain-containing protein</fullName>
    </submittedName>
</protein>
<evidence type="ECO:0000313" key="2">
    <source>
        <dbReference type="EMBL" id="MCF2533407.1"/>
    </source>
</evidence>
<name>A0AA41Q8W8_9ACTN</name>
<dbReference type="RefSeq" id="WP_235058182.1">
    <property type="nucleotide sequence ID" value="NZ_JAKFHA010000048.1"/>
</dbReference>